<evidence type="ECO:0000256" key="2">
    <source>
        <dbReference type="ARBA" id="ARBA00007186"/>
    </source>
</evidence>
<comment type="catalytic activity">
    <reaction evidence="1">
        <text>Hydrolysis of terminal non-reducing alpha-L-arabinofuranoside residues in alpha-L-arabinosides.</text>
        <dbReference type="EC" id="3.2.1.55"/>
    </reaction>
</comment>
<dbReference type="RefSeq" id="WP_203680984.1">
    <property type="nucleotide sequence ID" value="NZ_BOMW01000032.1"/>
</dbReference>
<dbReference type="PANTHER" id="PTHR43576:SF3">
    <property type="entry name" value="ALPHA-L-ARABINOFURANOSIDASE C"/>
    <property type="match status" value="1"/>
</dbReference>
<evidence type="ECO:0000256" key="4">
    <source>
        <dbReference type="ARBA" id="ARBA00012670"/>
    </source>
</evidence>
<dbReference type="EC" id="3.2.1.55" evidence="4"/>
<dbReference type="Gene3D" id="2.60.40.1180">
    <property type="entry name" value="Golgi alpha-mannosidase II"/>
    <property type="match status" value="1"/>
</dbReference>
<dbReference type="GO" id="GO:0046373">
    <property type="term" value="P:L-arabinose metabolic process"/>
    <property type="evidence" value="ECO:0007669"/>
    <property type="project" value="InterPro"/>
</dbReference>
<dbReference type="GO" id="GO:0046556">
    <property type="term" value="F:alpha-L-arabinofuranosidase activity"/>
    <property type="evidence" value="ECO:0007669"/>
    <property type="project" value="UniProtKB-EC"/>
</dbReference>
<dbReference type="Proteomes" id="UP000629619">
    <property type="component" value="Unassembled WGS sequence"/>
</dbReference>
<protein>
    <recommendedName>
        <fullName evidence="4">non-reducing end alpha-L-arabinofuranosidase</fullName>
        <ecNumber evidence="4">3.2.1.55</ecNumber>
    </recommendedName>
</protein>
<dbReference type="InterPro" id="IPR055235">
    <property type="entry name" value="ASD1_cat"/>
</dbReference>
<dbReference type="SUPFAM" id="SSF51445">
    <property type="entry name" value="(Trans)glycosidases"/>
    <property type="match status" value="1"/>
</dbReference>
<reference evidence="9" key="1">
    <citation type="submission" date="2021-01" db="EMBL/GenBank/DDBJ databases">
        <title>Whole genome shotgun sequence of Actinoplanes siamensis NBRC 109076.</title>
        <authorList>
            <person name="Komaki H."/>
            <person name="Tamura T."/>
        </authorList>
    </citation>
    <scope>NUCLEOTIDE SEQUENCE</scope>
    <source>
        <strain evidence="9">NBRC 109076</strain>
    </source>
</reference>
<name>A0A919N7W0_9ACTN</name>
<dbReference type="AlphaFoldDB" id="A0A919N7W0"/>
<evidence type="ECO:0000256" key="3">
    <source>
        <dbReference type="ARBA" id="ARBA00011165"/>
    </source>
</evidence>
<accession>A0A919N7W0</accession>
<evidence type="ECO:0000313" key="10">
    <source>
        <dbReference type="Proteomes" id="UP000629619"/>
    </source>
</evidence>
<keyword evidence="10" id="KW-1185">Reference proteome</keyword>
<keyword evidence="5" id="KW-0378">Hydrolase</keyword>
<comment type="caution">
    <text evidence="9">The sequence shown here is derived from an EMBL/GenBank/DDBJ whole genome shotgun (WGS) entry which is preliminary data.</text>
</comment>
<dbReference type="Pfam" id="PF22848">
    <property type="entry name" value="ASD1_dom"/>
    <property type="match status" value="1"/>
</dbReference>
<sequence length="507" mass="55623">MLRARVALNPAAVVAPVNRRTFGSFVEHMGRCVYTGIYEPGHPSADEDGFRTDVLALARELGVTMVRYPGGNFVSGYRWEDGVGPRERRPRRRDLAWRSIETNEVGIDEFARWAEKADVEIMYAVNLGTRGVQEALDVHEYVNHPEGTALSELRRANGADKPHGIRIWCLGNELDGPWQTGHKTAEEYGLLAASTARALKSAEPDLELVACGSSGSSMPTFGAWESTVLEHAYEVVEYVSCHAYYEEHDGDLGSFLASAVDMDHFVNSVVATADAVGARLKSKKKINISFDEWNVWYLSRFQNAPRTDEWQIAPRVIEDRYNVADAVVVGNLLISLLRHSDRVTAACQAQLVNVIAPIMTEPGGPAWRQTIFHPFARTAALAKGDVLETRVDSPTYDTARYGEAALVDAVATHDPATGDLTVFVVNRSVADPVEFTVDLAAFGAGWSVAESVTLTDDDVRATNTREDPDRVRPRPTARIPTGAVSVGGDCVTLSLPRVSWTALRLTR</sequence>
<gene>
    <name evidence="9" type="ORF">Asi03nite_35260</name>
</gene>
<evidence type="ECO:0000256" key="7">
    <source>
        <dbReference type="ARBA" id="ARBA00023295"/>
    </source>
</evidence>
<keyword evidence="7" id="KW-0326">Glycosidase</keyword>
<evidence type="ECO:0000256" key="6">
    <source>
        <dbReference type="ARBA" id="ARBA00023277"/>
    </source>
</evidence>
<dbReference type="InterPro" id="IPR010720">
    <property type="entry name" value="Alpha-L-AF_C"/>
</dbReference>
<evidence type="ECO:0000256" key="1">
    <source>
        <dbReference type="ARBA" id="ARBA00001462"/>
    </source>
</evidence>
<dbReference type="EMBL" id="BOMW01000032">
    <property type="protein sequence ID" value="GIF05988.1"/>
    <property type="molecule type" value="Genomic_DNA"/>
</dbReference>
<evidence type="ECO:0000256" key="5">
    <source>
        <dbReference type="ARBA" id="ARBA00022801"/>
    </source>
</evidence>
<dbReference type="SMART" id="SM00813">
    <property type="entry name" value="Alpha-L-AF_C"/>
    <property type="match status" value="1"/>
</dbReference>
<feature type="domain" description="Alpha-L-arabinofuranosidase C-terminal" evidence="8">
    <location>
        <begin position="291"/>
        <end position="499"/>
    </location>
</feature>
<evidence type="ECO:0000313" key="9">
    <source>
        <dbReference type="EMBL" id="GIF05988.1"/>
    </source>
</evidence>
<comment type="subunit">
    <text evidence="3">Homohexamer; trimer of dimers.</text>
</comment>
<evidence type="ECO:0000259" key="8">
    <source>
        <dbReference type="SMART" id="SM00813"/>
    </source>
</evidence>
<proteinExistence type="inferred from homology"/>
<dbReference type="PANTHER" id="PTHR43576">
    <property type="entry name" value="ALPHA-L-ARABINOFURANOSIDASE C-RELATED"/>
    <property type="match status" value="1"/>
</dbReference>
<dbReference type="InterPro" id="IPR017853">
    <property type="entry name" value="GH"/>
</dbReference>
<dbReference type="InterPro" id="IPR013780">
    <property type="entry name" value="Glyco_hydro_b"/>
</dbReference>
<dbReference type="Pfam" id="PF06964">
    <property type="entry name" value="Alpha-L-AF_C"/>
    <property type="match status" value="1"/>
</dbReference>
<keyword evidence="6" id="KW-0119">Carbohydrate metabolism</keyword>
<comment type="similarity">
    <text evidence="2">Belongs to the glycosyl hydrolase 51 family.</text>
</comment>
<dbReference type="GO" id="GO:0000272">
    <property type="term" value="P:polysaccharide catabolic process"/>
    <property type="evidence" value="ECO:0007669"/>
    <property type="project" value="TreeGrafter"/>
</dbReference>
<dbReference type="Gene3D" id="3.20.20.80">
    <property type="entry name" value="Glycosidases"/>
    <property type="match status" value="1"/>
</dbReference>
<organism evidence="9 10">
    <name type="scientific">Actinoplanes siamensis</name>
    <dbReference type="NCBI Taxonomy" id="1223317"/>
    <lineage>
        <taxon>Bacteria</taxon>
        <taxon>Bacillati</taxon>
        <taxon>Actinomycetota</taxon>
        <taxon>Actinomycetes</taxon>
        <taxon>Micromonosporales</taxon>
        <taxon>Micromonosporaceae</taxon>
        <taxon>Actinoplanes</taxon>
    </lineage>
</organism>
<dbReference type="SUPFAM" id="SSF51011">
    <property type="entry name" value="Glycosyl hydrolase domain"/>
    <property type="match status" value="1"/>
</dbReference>